<reference evidence="2" key="1">
    <citation type="submission" date="2015-10" db="EMBL/GenBank/DDBJ databases">
        <authorList>
            <person name="Regsiter A."/>
            <person name="william w."/>
        </authorList>
    </citation>
    <scope>NUCLEOTIDE SEQUENCE [LARGE SCALE GENOMIC DNA]</scope>
</reference>
<accession>A0A1J1LT96</accession>
<evidence type="ECO:0008006" key="3">
    <source>
        <dbReference type="Google" id="ProtNLM"/>
    </source>
</evidence>
<dbReference type="STRING" id="671072.PL9214650491"/>
<dbReference type="AlphaFoldDB" id="A0A1J1LT96"/>
<gene>
    <name evidence="1" type="ORF">PL9214650491</name>
</gene>
<evidence type="ECO:0000313" key="2">
    <source>
        <dbReference type="Proteomes" id="UP000184315"/>
    </source>
</evidence>
<dbReference type="EMBL" id="CZDF01000172">
    <property type="protein sequence ID" value="CUR35052.1"/>
    <property type="molecule type" value="Genomic_DNA"/>
</dbReference>
<dbReference type="Proteomes" id="UP000184315">
    <property type="component" value="Unassembled WGS sequence"/>
</dbReference>
<protein>
    <recommendedName>
        <fullName evidence="3">DUF104 domain-containing protein</fullName>
    </recommendedName>
</protein>
<dbReference type="SUPFAM" id="SSF141694">
    <property type="entry name" value="AF2212/PG0164-like"/>
    <property type="match status" value="1"/>
</dbReference>
<dbReference type="Pfam" id="PF01954">
    <property type="entry name" value="AF2212-like"/>
    <property type="match status" value="1"/>
</dbReference>
<organism evidence="1 2">
    <name type="scientific">Planktothrix tepida PCC 9214</name>
    <dbReference type="NCBI Taxonomy" id="671072"/>
    <lineage>
        <taxon>Bacteria</taxon>
        <taxon>Bacillati</taxon>
        <taxon>Cyanobacteriota</taxon>
        <taxon>Cyanophyceae</taxon>
        <taxon>Oscillatoriophycideae</taxon>
        <taxon>Oscillatoriales</taxon>
        <taxon>Microcoleaceae</taxon>
        <taxon>Planktothrix</taxon>
    </lineage>
</organism>
<evidence type="ECO:0000313" key="1">
    <source>
        <dbReference type="EMBL" id="CUR35052.1"/>
    </source>
</evidence>
<keyword evidence="2" id="KW-1185">Reference proteome</keyword>
<name>A0A1J1LT96_9CYAN</name>
<sequence>MIMPKALKAIYQNGTFILKNPCNLPEGVEVELFVQSPQVISPQITDIDARQHFLKQLVERMQ</sequence>
<dbReference type="InterPro" id="IPR008203">
    <property type="entry name" value="AF2212-like"/>
</dbReference>
<proteinExistence type="predicted"/>